<dbReference type="AlphaFoldDB" id="X1IRG0"/>
<evidence type="ECO:0000256" key="1">
    <source>
        <dbReference type="ARBA" id="ARBA00005695"/>
    </source>
</evidence>
<evidence type="ECO:0000313" key="5">
    <source>
        <dbReference type="EMBL" id="GAH84312.1"/>
    </source>
</evidence>
<dbReference type="PANTHER" id="PTHR30290">
    <property type="entry name" value="PERIPLASMIC BINDING COMPONENT OF ABC TRANSPORTER"/>
    <property type="match status" value="1"/>
</dbReference>
<dbReference type="SUPFAM" id="SSF53850">
    <property type="entry name" value="Periplasmic binding protein-like II"/>
    <property type="match status" value="1"/>
</dbReference>
<evidence type="ECO:0000256" key="2">
    <source>
        <dbReference type="ARBA" id="ARBA00022448"/>
    </source>
</evidence>
<protein>
    <recommendedName>
        <fullName evidence="4">Solute-binding protein family 5 domain-containing protein</fullName>
    </recommendedName>
</protein>
<organism evidence="5">
    <name type="scientific">marine sediment metagenome</name>
    <dbReference type="NCBI Taxonomy" id="412755"/>
    <lineage>
        <taxon>unclassified sequences</taxon>
        <taxon>metagenomes</taxon>
        <taxon>ecological metagenomes</taxon>
    </lineage>
</organism>
<name>X1IRG0_9ZZZZ</name>
<keyword evidence="2" id="KW-0813">Transport</keyword>
<dbReference type="Gene3D" id="3.40.190.10">
    <property type="entry name" value="Periplasmic binding protein-like II"/>
    <property type="match status" value="1"/>
</dbReference>
<proteinExistence type="inferred from homology"/>
<accession>X1IRG0</accession>
<dbReference type="Pfam" id="PF00496">
    <property type="entry name" value="SBP_bac_5"/>
    <property type="match status" value="1"/>
</dbReference>
<dbReference type="GO" id="GO:1904680">
    <property type="term" value="F:peptide transmembrane transporter activity"/>
    <property type="evidence" value="ECO:0007669"/>
    <property type="project" value="TreeGrafter"/>
</dbReference>
<gene>
    <name evidence="5" type="ORF">S03H2_55947</name>
</gene>
<reference evidence="5" key="1">
    <citation type="journal article" date="2014" name="Front. Microbiol.">
        <title>High frequency of phylogenetically diverse reductive dehalogenase-homologous genes in deep subseafloor sedimentary metagenomes.</title>
        <authorList>
            <person name="Kawai M."/>
            <person name="Futagami T."/>
            <person name="Toyoda A."/>
            <person name="Takaki Y."/>
            <person name="Nishi S."/>
            <person name="Hori S."/>
            <person name="Arai W."/>
            <person name="Tsubouchi T."/>
            <person name="Morono Y."/>
            <person name="Uchiyama I."/>
            <person name="Ito T."/>
            <person name="Fujiyama A."/>
            <person name="Inagaki F."/>
            <person name="Takami H."/>
        </authorList>
    </citation>
    <scope>NUCLEOTIDE SEQUENCE</scope>
    <source>
        <strain evidence="5">Expedition CK06-06</strain>
    </source>
</reference>
<evidence type="ECO:0000259" key="4">
    <source>
        <dbReference type="Pfam" id="PF00496"/>
    </source>
</evidence>
<keyword evidence="3" id="KW-0732">Signal</keyword>
<dbReference type="InterPro" id="IPR000914">
    <property type="entry name" value="SBP_5_dom"/>
</dbReference>
<sequence>MTIKFEKINPNILLVLSQWAILPEHLLGDTNPLEIQKDKFWQSPVGTGPFKIEEVSLNDFATFSRNADYFMESTGNIETIELVVGGETEGDLPLSAEAGKIDYAFGKSVPEATAIEALDNMKVTPINIRYTRLLYVNKFPQK</sequence>
<evidence type="ECO:0000256" key="3">
    <source>
        <dbReference type="ARBA" id="ARBA00022729"/>
    </source>
</evidence>
<dbReference type="EMBL" id="BARU01035775">
    <property type="protein sequence ID" value="GAH84312.1"/>
    <property type="molecule type" value="Genomic_DNA"/>
</dbReference>
<dbReference type="GO" id="GO:0015833">
    <property type="term" value="P:peptide transport"/>
    <property type="evidence" value="ECO:0007669"/>
    <property type="project" value="TreeGrafter"/>
</dbReference>
<dbReference type="InterPro" id="IPR039424">
    <property type="entry name" value="SBP_5"/>
</dbReference>
<feature type="domain" description="Solute-binding protein family 5" evidence="4">
    <location>
        <begin position="2"/>
        <end position="131"/>
    </location>
</feature>
<dbReference type="PANTHER" id="PTHR30290:SF9">
    <property type="entry name" value="OLIGOPEPTIDE-BINDING PROTEIN APPA"/>
    <property type="match status" value="1"/>
</dbReference>
<comment type="caution">
    <text evidence="5">The sequence shown here is derived from an EMBL/GenBank/DDBJ whole genome shotgun (WGS) entry which is preliminary data.</text>
</comment>
<comment type="similarity">
    <text evidence="1">Belongs to the bacterial solute-binding protein 5 family.</text>
</comment>